<sequence>MRSLSHWNAEEGMGRFWASAALGRTAAAGIFRLGRSFGSLLVAFLAFPWMAGAREELPTGQRIEPQAARGAVWEELRLEERDLPERRVGQAVSLAPSPDGRTLLVLTSGYNRFFDERGKPIPAASQEHLFLFDIARGAPRKLQEIALPNSFCGIAWRPDGKGFYVSGGVDDCIRAYSRKGSEWRESLPPLRLGHLAGNGLRTQPIAAGFAIDPGGKRLLVANWANDSVSLVDLLRWRKIAELDLRPGKIAANAAGVPGGEYPFWVAWSGSGKAYVSSVRDRQLVALAIEADALRVCGRIALRGQPNRLLAVPERRRAYVACDNSDTLVVLDTERDQILEEIDLVAPRDLRPAGSESLKGVNPNSLALTRDGRLLLVSCGGTNAVAVVRLGGHAQGMGGEGDPDSELIGLIPTGWYPSSVAVGGDGRWLYVCNAKSPAGPNTGGWRPPRSLGAKPLGANERRENQYIWQRTRAGLLSLPLPDPAELR</sequence>
<organism evidence="1 2">
    <name type="scientific">Methylacidimicrobium cyclopophantes</name>
    <dbReference type="NCBI Taxonomy" id="1041766"/>
    <lineage>
        <taxon>Bacteria</taxon>
        <taxon>Pseudomonadati</taxon>
        <taxon>Verrucomicrobiota</taxon>
        <taxon>Methylacidimicrobium</taxon>
    </lineage>
</organism>
<evidence type="ECO:0000313" key="2">
    <source>
        <dbReference type="Proteomes" id="UP000381693"/>
    </source>
</evidence>
<dbReference type="PANTHER" id="PTHR47197:SF3">
    <property type="entry name" value="DIHYDRO-HEME D1 DEHYDROGENASE"/>
    <property type="match status" value="1"/>
</dbReference>
<dbReference type="EMBL" id="CABFUZ020000111">
    <property type="protein sequence ID" value="VVM06319.1"/>
    <property type="molecule type" value="Genomic_DNA"/>
</dbReference>
<keyword evidence="2" id="KW-1185">Reference proteome</keyword>
<evidence type="ECO:0000313" key="1">
    <source>
        <dbReference type="EMBL" id="VVM06319.1"/>
    </source>
</evidence>
<dbReference type="SUPFAM" id="SSF75011">
    <property type="entry name" value="3-carboxy-cis,cis-mucoante lactonizing enzyme"/>
    <property type="match status" value="1"/>
</dbReference>
<dbReference type="RefSeq" id="WP_374728758.1">
    <property type="nucleotide sequence ID" value="NZ_CABFUZ020000111.1"/>
</dbReference>
<dbReference type="GO" id="GO:0017057">
    <property type="term" value="F:6-phosphogluconolactonase activity"/>
    <property type="evidence" value="ECO:0007669"/>
    <property type="project" value="UniProtKB-EC"/>
</dbReference>
<accession>A0A5E6MAU2</accession>
<dbReference type="AlphaFoldDB" id="A0A5E6MAU2"/>
<protein>
    <submittedName>
        <fullName evidence="1">Partial 6-phosphogluconolactonase</fullName>
        <ecNumber evidence="1">3.1.1.31</ecNumber>
    </submittedName>
</protein>
<feature type="non-terminal residue" evidence="1">
    <location>
        <position position="486"/>
    </location>
</feature>
<dbReference type="Proteomes" id="UP000381693">
    <property type="component" value="Unassembled WGS sequence"/>
</dbReference>
<gene>
    <name evidence="1" type="primary">pgl</name>
    <name evidence="1" type="ORF">MAMC_01034</name>
</gene>
<dbReference type="InterPro" id="IPR015943">
    <property type="entry name" value="WD40/YVTN_repeat-like_dom_sf"/>
</dbReference>
<dbReference type="PANTHER" id="PTHR47197">
    <property type="entry name" value="PROTEIN NIRF"/>
    <property type="match status" value="1"/>
</dbReference>
<proteinExistence type="predicted"/>
<comment type="caution">
    <text evidence="1">The sequence shown here is derived from an EMBL/GenBank/DDBJ whole genome shotgun (WGS) entry which is preliminary data.</text>
</comment>
<dbReference type="Gene3D" id="2.130.10.10">
    <property type="entry name" value="YVTN repeat-like/Quinoprotein amine dehydrogenase"/>
    <property type="match status" value="2"/>
</dbReference>
<dbReference type="InterPro" id="IPR051200">
    <property type="entry name" value="Host-pathogen_enzymatic-act"/>
</dbReference>
<reference evidence="1" key="1">
    <citation type="submission" date="2019-09" db="EMBL/GenBank/DDBJ databases">
        <authorList>
            <person name="Cremers G."/>
        </authorList>
    </citation>
    <scope>NUCLEOTIDE SEQUENCE [LARGE SCALE GENOMIC DNA]</scope>
    <source>
        <strain evidence="1">3B</strain>
    </source>
</reference>
<dbReference type="EC" id="3.1.1.31" evidence="1"/>
<keyword evidence="1" id="KW-0378">Hydrolase</keyword>
<name>A0A5E6MAU2_9BACT</name>